<dbReference type="KEGG" id="ipa:Isop_0606"/>
<feature type="domain" description="3-keto-alpha-glucoside-1,2-lyase/3-keto-2-hydroxy-glucal hydratase" evidence="2">
    <location>
        <begin position="31"/>
        <end position="219"/>
    </location>
</feature>
<evidence type="ECO:0000256" key="1">
    <source>
        <dbReference type="SAM" id="SignalP"/>
    </source>
</evidence>
<dbReference type="InParanoid" id="E8R0L4"/>
<keyword evidence="1" id="KW-0732">Signal</keyword>
<evidence type="ECO:0000313" key="3">
    <source>
        <dbReference type="EMBL" id="ADV61199.1"/>
    </source>
</evidence>
<dbReference type="Proteomes" id="UP000008631">
    <property type="component" value="Chromosome"/>
</dbReference>
<dbReference type="AlphaFoldDB" id="E8R0L4"/>
<keyword evidence="4" id="KW-1185">Reference proteome</keyword>
<dbReference type="InterPro" id="IPR010496">
    <property type="entry name" value="AL/BT2_dom"/>
</dbReference>
<reference evidence="3 4" key="2">
    <citation type="journal article" date="2011" name="Stand. Genomic Sci.">
        <title>Complete genome sequence of Isosphaera pallida type strain (IS1B).</title>
        <authorList>
            <consortium name="US DOE Joint Genome Institute (JGI-PGF)"/>
            <person name="Goker M."/>
            <person name="Cleland D."/>
            <person name="Saunders E."/>
            <person name="Lapidus A."/>
            <person name="Nolan M."/>
            <person name="Lucas S."/>
            <person name="Hammon N."/>
            <person name="Deshpande S."/>
            <person name="Cheng J.F."/>
            <person name="Tapia R."/>
            <person name="Han C."/>
            <person name="Goodwin L."/>
            <person name="Pitluck S."/>
            <person name="Liolios K."/>
            <person name="Pagani I."/>
            <person name="Ivanova N."/>
            <person name="Mavromatis K."/>
            <person name="Pati A."/>
            <person name="Chen A."/>
            <person name="Palaniappan K."/>
            <person name="Land M."/>
            <person name="Hauser L."/>
            <person name="Chang Y.J."/>
            <person name="Jeffries C.D."/>
            <person name="Detter J.C."/>
            <person name="Beck B."/>
            <person name="Woyke T."/>
            <person name="Bristow J."/>
            <person name="Eisen J.A."/>
            <person name="Markowitz V."/>
            <person name="Hugenholtz P."/>
            <person name="Kyrpides N.C."/>
            <person name="Klenk H.P."/>
        </authorList>
    </citation>
    <scope>NUCLEOTIDE SEQUENCE [LARGE SCALE GENOMIC DNA]</scope>
    <source>
        <strain evidence="4">ATCC 43644 / DSM 9630 / IS1B</strain>
    </source>
</reference>
<dbReference type="EMBL" id="CP002353">
    <property type="protein sequence ID" value="ADV61199.1"/>
    <property type="molecule type" value="Genomic_DNA"/>
</dbReference>
<proteinExistence type="predicted"/>
<accession>E8R0L4</accession>
<feature type="chain" id="PRO_5003226259" description="3-keto-alpha-glucoside-1,2-lyase/3-keto-2-hydroxy-glucal hydratase domain-containing protein" evidence="1">
    <location>
        <begin position="24"/>
        <end position="222"/>
    </location>
</feature>
<dbReference type="STRING" id="575540.Isop_0606"/>
<sequence length="222" mass="24838">MLRNVLSWGAAVVALGMVWTATATVPGDDEGFTPLFNGNDLTGWTTFLDPNKSATPEEIWSIKDGVIRCEGTVNGYLITTDEYENYVLKLEWRWPDPKVGNSGVFVHVVGPDMIWPKGVEAQLQNGRAGDFWLVGDFKLDVDPARRDPRVGRHYFRMKEGVEKPNGEWNTYEITCKGDKITLVINGVLVNQGEKAELTKGKILLQSEGAPIEFRNIKIKKLD</sequence>
<gene>
    <name evidence="3" type="ordered locus">Isop_0606</name>
</gene>
<name>E8R0L4_ISOPI</name>
<protein>
    <recommendedName>
        <fullName evidence="2">3-keto-alpha-glucoside-1,2-lyase/3-keto-2-hydroxy-glucal hydratase domain-containing protein</fullName>
    </recommendedName>
</protein>
<evidence type="ECO:0000313" key="4">
    <source>
        <dbReference type="Proteomes" id="UP000008631"/>
    </source>
</evidence>
<reference key="1">
    <citation type="submission" date="2010-11" db="EMBL/GenBank/DDBJ databases">
        <title>The complete sequence of chromosome of Isophaera pallida ATCC 43644.</title>
        <authorList>
            <consortium name="US DOE Joint Genome Institute (JGI-PGF)"/>
            <person name="Lucas S."/>
            <person name="Copeland A."/>
            <person name="Lapidus A."/>
            <person name="Bruce D."/>
            <person name="Goodwin L."/>
            <person name="Pitluck S."/>
            <person name="Kyrpides N."/>
            <person name="Mavromatis K."/>
            <person name="Pagani I."/>
            <person name="Ivanova N."/>
            <person name="Saunders E."/>
            <person name="Brettin T."/>
            <person name="Detter J.C."/>
            <person name="Han C."/>
            <person name="Tapia R."/>
            <person name="Land M."/>
            <person name="Hauser L."/>
            <person name="Markowitz V."/>
            <person name="Cheng J.-F."/>
            <person name="Hugenholtz P."/>
            <person name="Woyke T."/>
            <person name="Wu D."/>
            <person name="Eisen J.A."/>
        </authorList>
    </citation>
    <scope>NUCLEOTIDE SEQUENCE</scope>
    <source>
        <strain>ATCC 43644</strain>
    </source>
</reference>
<feature type="signal peptide" evidence="1">
    <location>
        <begin position="1"/>
        <end position="23"/>
    </location>
</feature>
<evidence type="ECO:0000259" key="2">
    <source>
        <dbReference type="Pfam" id="PF06439"/>
    </source>
</evidence>
<dbReference type="eggNOG" id="COG1413">
    <property type="taxonomic scope" value="Bacteria"/>
</dbReference>
<dbReference type="Gene3D" id="2.60.120.560">
    <property type="entry name" value="Exo-inulinase, domain 1"/>
    <property type="match status" value="1"/>
</dbReference>
<dbReference type="Pfam" id="PF06439">
    <property type="entry name" value="3keto-disac_hyd"/>
    <property type="match status" value="1"/>
</dbReference>
<dbReference type="HOGENOM" id="CLU_1204141_0_0_0"/>
<dbReference type="GO" id="GO:0016787">
    <property type="term" value="F:hydrolase activity"/>
    <property type="evidence" value="ECO:0007669"/>
    <property type="project" value="InterPro"/>
</dbReference>
<organism evidence="3 4">
    <name type="scientific">Isosphaera pallida (strain ATCC 43644 / DSM 9630 / IS1B)</name>
    <dbReference type="NCBI Taxonomy" id="575540"/>
    <lineage>
        <taxon>Bacteria</taxon>
        <taxon>Pseudomonadati</taxon>
        <taxon>Planctomycetota</taxon>
        <taxon>Planctomycetia</taxon>
        <taxon>Isosphaerales</taxon>
        <taxon>Isosphaeraceae</taxon>
        <taxon>Isosphaera</taxon>
    </lineage>
</organism>